<reference evidence="8 9" key="1">
    <citation type="journal article" date="2008" name="Nature">
        <title>The Trichoplax genome and the nature of placozoans.</title>
        <authorList>
            <person name="Srivastava M."/>
            <person name="Begovic E."/>
            <person name="Chapman J."/>
            <person name="Putnam N.H."/>
            <person name="Hellsten U."/>
            <person name="Kawashima T."/>
            <person name="Kuo A."/>
            <person name="Mitros T."/>
            <person name="Salamov A."/>
            <person name="Carpenter M.L."/>
            <person name="Signorovitch A.Y."/>
            <person name="Moreno M.A."/>
            <person name="Kamm K."/>
            <person name="Grimwood J."/>
            <person name="Schmutz J."/>
            <person name="Shapiro H."/>
            <person name="Grigoriev I.V."/>
            <person name="Buss L.W."/>
            <person name="Schierwater B."/>
            <person name="Dellaporta S.L."/>
            <person name="Rokhsar D.S."/>
        </authorList>
    </citation>
    <scope>NUCLEOTIDE SEQUENCE [LARGE SCALE GENOMIC DNA]</scope>
    <source>
        <strain evidence="8 9">Grell-BS-1999</strain>
    </source>
</reference>
<dbReference type="PROSITE" id="PS50259">
    <property type="entry name" value="G_PROTEIN_RECEP_F3_4"/>
    <property type="match status" value="1"/>
</dbReference>
<feature type="transmembrane region" description="Helical" evidence="6">
    <location>
        <begin position="297"/>
        <end position="319"/>
    </location>
</feature>
<proteinExistence type="predicted"/>
<name>B3RM36_TRIAD</name>
<dbReference type="GO" id="GO:0007216">
    <property type="term" value="P:G protein-coupled glutamate receptor signaling pathway"/>
    <property type="evidence" value="ECO:0000318"/>
    <property type="project" value="GO_Central"/>
</dbReference>
<dbReference type="PhylomeDB" id="B3RM36"/>
<evidence type="ECO:0000256" key="5">
    <source>
        <dbReference type="ARBA" id="ARBA00023180"/>
    </source>
</evidence>
<feature type="transmembrane region" description="Helical" evidence="6">
    <location>
        <begin position="236"/>
        <end position="257"/>
    </location>
</feature>
<evidence type="ECO:0000256" key="4">
    <source>
        <dbReference type="ARBA" id="ARBA00023136"/>
    </source>
</evidence>
<dbReference type="STRING" id="10228.B3RM36"/>
<dbReference type="FunFam" id="2.10.50.30:FF:000005">
    <property type="entry name" value="Metabotropic glutamate receptor"/>
    <property type="match status" value="1"/>
</dbReference>
<evidence type="ECO:0000256" key="1">
    <source>
        <dbReference type="ARBA" id="ARBA00004141"/>
    </source>
</evidence>
<evidence type="ECO:0000313" key="9">
    <source>
        <dbReference type="Proteomes" id="UP000009022"/>
    </source>
</evidence>
<feature type="transmembrane region" description="Helical" evidence="6">
    <location>
        <begin position="77"/>
        <end position="98"/>
    </location>
</feature>
<dbReference type="HOGENOM" id="CLU_005389_4_0_1"/>
<feature type="non-terminal residue" evidence="8">
    <location>
        <position position="335"/>
    </location>
</feature>
<organism evidence="8 9">
    <name type="scientific">Trichoplax adhaerens</name>
    <name type="common">Trichoplax reptans</name>
    <dbReference type="NCBI Taxonomy" id="10228"/>
    <lineage>
        <taxon>Eukaryota</taxon>
        <taxon>Metazoa</taxon>
        <taxon>Placozoa</taxon>
        <taxon>Uniplacotomia</taxon>
        <taxon>Trichoplacea</taxon>
        <taxon>Trichoplacidae</taxon>
        <taxon>Trichoplax</taxon>
    </lineage>
</organism>
<dbReference type="CTD" id="6749312"/>
<evidence type="ECO:0000259" key="7">
    <source>
        <dbReference type="PROSITE" id="PS50259"/>
    </source>
</evidence>
<dbReference type="Pfam" id="PF07562">
    <property type="entry name" value="NCD3G"/>
    <property type="match status" value="1"/>
</dbReference>
<dbReference type="CDD" id="cd13953">
    <property type="entry name" value="7tm_classC_mGluR-like"/>
    <property type="match status" value="1"/>
</dbReference>
<feature type="transmembrane region" description="Helical" evidence="6">
    <location>
        <begin position="144"/>
        <end position="162"/>
    </location>
</feature>
<dbReference type="InterPro" id="IPR017978">
    <property type="entry name" value="GPCR_3_C"/>
</dbReference>
<evidence type="ECO:0000256" key="6">
    <source>
        <dbReference type="SAM" id="Phobius"/>
    </source>
</evidence>
<dbReference type="PANTHER" id="PTHR24060">
    <property type="entry name" value="METABOTROPIC GLUTAMATE RECEPTOR"/>
    <property type="match status" value="1"/>
</dbReference>
<evidence type="ECO:0000256" key="3">
    <source>
        <dbReference type="ARBA" id="ARBA00022989"/>
    </source>
</evidence>
<dbReference type="OrthoDB" id="425344at2759"/>
<dbReference type="GO" id="GO:0005886">
    <property type="term" value="C:plasma membrane"/>
    <property type="evidence" value="ECO:0000318"/>
    <property type="project" value="GO_Central"/>
</dbReference>
<dbReference type="GO" id="GO:0051966">
    <property type="term" value="P:regulation of synaptic transmission, glutamatergic"/>
    <property type="evidence" value="ECO:0000318"/>
    <property type="project" value="GO_Central"/>
</dbReference>
<gene>
    <name evidence="8" type="ORF">TRIADDRAFT_15193</name>
</gene>
<dbReference type="Proteomes" id="UP000009022">
    <property type="component" value="Unassembled WGS sequence"/>
</dbReference>
<feature type="domain" description="G-protein coupled receptors family 3 profile" evidence="7">
    <location>
        <begin position="77"/>
        <end position="335"/>
    </location>
</feature>
<dbReference type="eggNOG" id="KOG1056">
    <property type="taxonomic scope" value="Eukaryota"/>
</dbReference>
<feature type="non-terminal residue" evidence="8">
    <location>
        <position position="1"/>
    </location>
</feature>
<evidence type="ECO:0000256" key="2">
    <source>
        <dbReference type="ARBA" id="ARBA00022692"/>
    </source>
</evidence>
<dbReference type="AlphaFoldDB" id="B3RM36"/>
<keyword evidence="3 6" id="KW-1133">Transmembrane helix</keyword>
<dbReference type="GeneID" id="6749312"/>
<keyword evidence="9" id="KW-1185">Reference proteome</keyword>
<dbReference type="InterPro" id="IPR050726">
    <property type="entry name" value="mGluR"/>
</dbReference>
<dbReference type="KEGG" id="tad:TRIADDRAFT_15193"/>
<dbReference type="InParanoid" id="B3RM36"/>
<dbReference type="InterPro" id="IPR011500">
    <property type="entry name" value="GPCR_3_9-Cys_dom"/>
</dbReference>
<feature type="transmembrane region" description="Helical" evidence="6">
    <location>
        <begin position="191"/>
        <end position="211"/>
    </location>
</feature>
<dbReference type="PRINTS" id="PR00248">
    <property type="entry name" value="GPCRMGR"/>
</dbReference>
<dbReference type="InterPro" id="IPR000337">
    <property type="entry name" value="GPCR_3"/>
</dbReference>
<feature type="transmembrane region" description="Helical" evidence="6">
    <location>
        <begin position="118"/>
        <end position="138"/>
    </location>
</feature>
<dbReference type="EMBL" id="DS985241">
    <property type="protein sequence ID" value="EDV28895.1"/>
    <property type="molecule type" value="Genomic_DNA"/>
</dbReference>
<keyword evidence="2 6" id="KW-0812">Transmembrane</keyword>
<keyword evidence="5" id="KW-0325">Glycoprotein</keyword>
<accession>B3RM36</accession>
<dbReference type="OMA" id="PNMERNE"/>
<protein>
    <recommendedName>
        <fullName evidence="7">G-protein coupled receptors family 3 profile domain-containing protein</fullName>
    </recommendedName>
</protein>
<feature type="transmembrane region" description="Helical" evidence="6">
    <location>
        <begin position="269"/>
        <end position="291"/>
    </location>
</feature>
<sequence length="335" mass="37093">DQVPISRCSDDCLPGTFRKFSSVISCCWECIPCVRNAISNSTNAEYCYNCLPGQVASSNLSECIDKAPITFQWNGPLSITVFILAGIVYLMILVTWIIIMKHRQSPVVKASNTLLTNFLLIGITACATSAVGFIAPISLVSCKLGLFISVISLVFILSTIMAKTNRVSKIFQSALSHSKNSSAFLKNSTQAFFVICLTSIEIVLTFSSLAVDPIEINRYLSHNNEVYLQCNTRYKITFYSTISYLIVLNMVCLYLAFKTRKLPENYNEAKFISFTSLIITCFLSTIIPAYFSTIGSFRAGVASIGLLCLSCAILCCMFLPKVYILLFESNTNTKE</sequence>
<dbReference type="InterPro" id="IPR038550">
    <property type="entry name" value="GPCR_3_9-Cys_sf"/>
</dbReference>
<comment type="subcellular location">
    <subcellularLocation>
        <location evidence="1">Membrane</location>
        <topology evidence="1">Multi-pass membrane protein</topology>
    </subcellularLocation>
</comment>
<evidence type="ECO:0000313" key="8">
    <source>
        <dbReference type="EMBL" id="EDV28895.1"/>
    </source>
</evidence>
<keyword evidence="4 6" id="KW-0472">Membrane</keyword>
<dbReference type="Pfam" id="PF00003">
    <property type="entry name" value="7tm_3"/>
    <property type="match status" value="1"/>
</dbReference>
<dbReference type="Gene3D" id="2.10.50.30">
    <property type="entry name" value="GPCR, family 3, nine cysteines domain"/>
    <property type="match status" value="1"/>
</dbReference>
<dbReference type="RefSeq" id="XP_002108097.1">
    <property type="nucleotide sequence ID" value="XM_002108061.1"/>
</dbReference>
<dbReference type="GO" id="GO:0001640">
    <property type="term" value="F:adenylate cyclase inhibiting G protein-coupled glutamate receptor activity"/>
    <property type="evidence" value="ECO:0000318"/>
    <property type="project" value="GO_Central"/>
</dbReference>